<gene>
    <name evidence="2" type="ORF">AVEN_272604_1</name>
</gene>
<keyword evidence="3" id="KW-1185">Reference proteome</keyword>
<evidence type="ECO:0000313" key="3">
    <source>
        <dbReference type="Proteomes" id="UP000499080"/>
    </source>
</evidence>
<evidence type="ECO:0000313" key="2">
    <source>
        <dbReference type="EMBL" id="GBM52675.1"/>
    </source>
</evidence>
<organism evidence="2 3">
    <name type="scientific">Araneus ventricosus</name>
    <name type="common">Orbweaver spider</name>
    <name type="synonym">Epeira ventricosa</name>
    <dbReference type="NCBI Taxonomy" id="182803"/>
    <lineage>
        <taxon>Eukaryota</taxon>
        <taxon>Metazoa</taxon>
        <taxon>Ecdysozoa</taxon>
        <taxon>Arthropoda</taxon>
        <taxon>Chelicerata</taxon>
        <taxon>Arachnida</taxon>
        <taxon>Araneae</taxon>
        <taxon>Araneomorphae</taxon>
        <taxon>Entelegynae</taxon>
        <taxon>Araneoidea</taxon>
        <taxon>Araneidae</taxon>
        <taxon>Araneus</taxon>
    </lineage>
</organism>
<feature type="compositionally biased region" description="Basic and acidic residues" evidence="1">
    <location>
        <begin position="33"/>
        <end position="47"/>
    </location>
</feature>
<dbReference type="EMBL" id="BGPR01001388">
    <property type="protein sequence ID" value="GBM52675.1"/>
    <property type="molecule type" value="Genomic_DNA"/>
</dbReference>
<evidence type="ECO:0008006" key="4">
    <source>
        <dbReference type="Google" id="ProtNLM"/>
    </source>
</evidence>
<accession>A0A4Y2GIW1</accession>
<feature type="region of interest" description="Disordered" evidence="1">
    <location>
        <begin position="27"/>
        <end position="48"/>
    </location>
</feature>
<dbReference type="Proteomes" id="UP000499080">
    <property type="component" value="Unassembled WGS sequence"/>
</dbReference>
<evidence type="ECO:0000256" key="1">
    <source>
        <dbReference type="SAM" id="MobiDB-lite"/>
    </source>
</evidence>
<protein>
    <recommendedName>
        <fullName evidence="4">DUF5641 domain-containing protein</fullName>
    </recommendedName>
</protein>
<dbReference type="AlphaFoldDB" id="A0A4Y2GIW1"/>
<comment type="caution">
    <text evidence="2">The sequence shown here is derived from an EMBL/GenBank/DDBJ whole genome shotgun (WGS) entry which is preliminary data.</text>
</comment>
<reference evidence="2 3" key="1">
    <citation type="journal article" date="2019" name="Sci. Rep.">
        <title>Orb-weaving spider Araneus ventricosus genome elucidates the spidroin gene catalogue.</title>
        <authorList>
            <person name="Kono N."/>
            <person name="Nakamura H."/>
            <person name="Ohtoshi R."/>
            <person name="Moran D.A.P."/>
            <person name="Shinohara A."/>
            <person name="Yoshida Y."/>
            <person name="Fujiwara M."/>
            <person name="Mori M."/>
            <person name="Tomita M."/>
            <person name="Arakawa K."/>
        </authorList>
    </citation>
    <scope>NUCLEOTIDE SEQUENCE [LARGE SCALE GENOMIC DNA]</scope>
</reference>
<proteinExistence type="predicted"/>
<name>A0A4Y2GIW1_ARAVE</name>
<sequence length="197" mass="22783">METCSKSKRKSKTRIQKRISRLPTIKKNNFQKTRSDRNKGHNFDPCRRQKSTTLTLGKNNRAHSGKDGVVRVVKLKTVKRYLLYSLEITKEREQFIAESAPVVADIMDSQKEVLAKVNLCRPAMIEWRNGVVRLVKLKTVKRYLLYSLEITKEREQFIAESTPVVVEHGQPERSICESIPVQTRYGRVAKPLVSFQP</sequence>